<organism evidence="1">
    <name type="scientific">Anguilla anguilla</name>
    <name type="common">European freshwater eel</name>
    <name type="synonym">Muraena anguilla</name>
    <dbReference type="NCBI Taxonomy" id="7936"/>
    <lineage>
        <taxon>Eukaryota</taxon>
        <taxon>Metazoa</taxon>
        <taxon>Chordata</taxon>
        <taxon>Craniata</taxon>
        <taxon>Vertebrata</taxon>
        <taxon>Euteleostomi</taxon>
        <taxon>Actinopterygii</taxon>
        <taxon>Neopterygii</taxon>
        <taxon>Teleostei</taxon>
        <taxon>Anguilliformes</taxon>
        <taxon>Anguillidae</taxon>
        <taxon>Anguilla</taxon>
    </lineage>
</organism>
<proteinExistence type="predicted"/>
<accession>A0A0E9T4C8</accession>
<name>A0A0E9T4C8_ANGAN</name>
<protein>
    <submittedName>
        <fullName evidence="1">Uncharacterized protein</fullName>
    </submittedName>
</protein>
<reference evidence="1" key="1">
    <citation type="submission" date="2014-11" db="EMBL/GenBank/DDBJ databases">
        <authorList>
            <person name="Amaro Gonzalez C."/>
        </authorList>
    </citation>
    <scope>NUCLEOTIDE SEQUENCE</scope>
</reference>
<dbReference type="AlphaFoldDB" id="A0A0E9T4C8"/>
<evidence type="ECO:0000313" key="1">
    <source>
        <dbReference type="EMBL" id="JAH48469.1"/>
    </source>
</evidence>
<dbReference type="EMBL" id="GBXM01060108">
    <property type="protein sequence ID" value="JAH48469.1"/>
    <property type="molecule type" value="Transcribed_RNA"/>
</dbReference>
<sequence length="18" mass="1966">MIKLVLVHKTPVTNGNSD</sequence>
<reference evidence="1" key="2">
    <citation type="journal article" date="2015" name="Fish Shellfish Immunol.">
        <title>Early steps in the European eel (Anguilla anguilla)-Vibrio vulnificus interaction in the gills: Role of the RtxA13 toxin.</title>
        <authorList>
            <person name="Callol A."/>
            <person name="Pajuelo D."/>
            <person name="Ebbesson L."/>
            <person name="Teles M."/>
            <person name="MacKenzie S."/>
            <person name="Amaro C."/>
        </authorList>
    </citation>
    <scope>NUCLEOTIDE SEQUENCE</scope>
</reference>